<proteinExistence type="predicted"/>
<keyword evidence="2" id="KW-1185">Reference proteome</keyword>
<dbReference type="AlphaFoldDB" id="A0A926ENB8"/>
<comment type="caution">
    <text evidence="1">The sequence shown here is derived from an EMBL/GenBank/DDBJ whole genome shotgun (WGS) entry which is preliminary data.</text>
</comment>
<dbReference type="RefSeq" id="WP_249334598.1">
    <property type="nucleotide sequence ID" value="NZ_JACRSY010000063.1"/>
</dbReference>
<dbReference type="Proteomes" id="UP000655830">
    <property type="component" value="Unassembled WGS sequence"/>
</dbReference>
<organism evidence="1 2">
    <name type="scientific">Zhenhengia yiwuensis</name>
    <dbReference type="NCBI Taxonomy" id="2763666"/>
    <lineage>
        <taxon>Bacteria</taxon>
        <taxon>Bacillati</taxon>
        <taxon>Bacillota</taxon>
        <taxon>Clostridia</taxon>
        <taxon>Lachnospirales</taxon>
        <taxon>Lachnospiraceae</taxon>
        <taxon>Zhenhengia</taxon>
    </lineage>
</organism>
<reference evidence="1" key="1">
    <citation type="submission" date="2020-08" db="EMBL/GenBank/DDBJ databases">
        <title>Genome public.</title>
        <authorList>
            <person name="Liu C."/>
            <person name="Sun Q."/>
        </authorList>
    </citation>
    <scope>NUCLEOTIDE SEQUENCE</scope>
    <source>
        <strain evidence="1">NSJ-12</strain>
    </source>
</reference>
<sequence length="52" mass="6486">MESKFTKDQFLDSKQFEQEERYLLEVLLEENKTYTMKEVKELLKKEKKRKVK</sequence>
<dbReference type="EMBL" id="JACRSY010000063">
    <property type="protein sequence ID" value="MBC8581595.1"/>
    <property type="molecule type" value="Genomic_DNA"/>
</dbReference>
<protein>
    <submittedName>
        <fullName evidence="1">Uncharacterized protein</fullName>
    </submittedName>
</protein>
<name>A0A926ENB8_9FIRM</name>
<evidence type="ECO:0000313" key="2">
    <source>
        <dbReference type="Proteomes" id="UP000655830"/>
    </source>
</evidence>
<accession>A0A926ENB8</accession>
<gene>
    <name evidence="1" type="ORF">H8718_19095</name>
</gene>
<evidence type="ECO:0000313" key="1">
    <source>
        <dbReference type="EMBL" id="MBC8581595.1"/>
    </source>
</evidence>